<feature type="non-terminal residue" evidence="2">
    <location>
        <position position="1"/>
    </location>
</feature>
<evidence type="ECO:0000313" key="3">
    <source>
        <dbReference type="Proteomes" id="UP000265520"/>
    </source>
</evidence>
<dbReference type="EMBL" id="LXQA010271028">
    <property type="protein sequence ID" value="MCI39735.1"/>
    <property type="molecule type" value="Genomic_DNA"/>
</dbReference>
<keyword evidence="3" id="KW-1185">Reference proteome</keyword>
<keyword evidence="2" id="KW-0808">Transferase</keyword>
<name>A0A392RVW7_9FABA</name>
<dbReference type="SUPFAM" id="SSF53756">
    <property type="entry name" value="UDP-Glycosyltransferase/glycogen phosphorylase"/>
    <property type="match status" value="1"/>
</dbReference>
<reference evidence="2 3" key="1">
    <citation type="journal article" date="2018" name="Front. Plant Sci.">
        <title>Red Clover (Trifolium pratense) and Zigzag Clover (T. medium) - A Picture of Genomic Similarities and Differences.</title>
        <authorList>
            <person name="Dluhosova J."/>
            <person name="Istvanek J."/>
            <person name="Nedelnik J."/>
            <person name="Repkova J."/>
        </authorList>
    </citation>
    <scope>NUCLEOTIDE SEQUENCE [LARGE SCALE GENOMIC DNA]</scope>
    <source>
        <strain evidence="3">cv. 10/8</strain>
        <tissue evidence="2">Leaf</tissue>
    </source>
</reference>
<accession>A0A392RVW7</accession>
<keyword evidence="1" id="KW-0328">Glycosyltransferase</keyword>
<dbReference type="PANTHER" id="PTHR48046">
    <property type="entry name" value="UDP-GLYCOSYLTRANSFERASE 72E1"/>
    <property type="match status" value="1"/>
</dbReference>
<evidence type="ECO:0000313" key="2">
    <source>
        <dbReference type="EMBL" id="MCI39735.1"/>
    </source>
</evidence>
<comment type="caution">
    <text evidence="2">The sequence shown here is derived from an EMBL/GenBank/DDBJ whole genome shotgun (WGS) entry which is preliminary data.</text>
</comment>
<evidence type="ECO:0000256" key="1">
    <source>
        <dbReference type="ARBA" id="ARBA00022676"/>
    </source>
</evidence>
<organism evidence="2 3">
    <name type="scientific">Trifolium medium</name>
    <dbReference type="NCBI Taxonomy" id="97028"/>
    <lineage>
        <taxon>Eukaryota</taxon>
        <taxon>Viridiplantae</taxon>
        <taxon>Streptophyta</taxon>
        <taxon>Embryophyta</taxon>
        <taxon>Tracheophyta</taxon>
        <taxon>Spermatophyta</taxon>
        <taxon>Magnoliopsida</taxon>
        <taxon>eudicotyledons</taxon>
        <taxon>Gunneridae</taxon>
        <taxon>Pentapetalae</taxon>
        <taxon>rosids</taxon>
        <taxon>fabids</taxon>
        <taxon>Fabales</taxon>
        <taxon>Fabaceae</taxon>
        <taxon>Papilionoideae</taxon>
        <taxon>50 kb inversion clade</taxon>
        <taxon>NPAAA clade</taxon>
        <taxon>Hologalegina</taxon>
        <taxon>IRL clade</taxon>
        <taxon>Trifolieae</taxon>
        <taxon>Trifolium</taxon>
    </lineage>
</organism>
<dbReference type="Proteomes" id="UP000265520">
    <property type="component" value="Unassembled WGS sequence"/>
</dbReference>
<dbReference type="Gene3D" id="3.40.50.2000">
    <property type="entry name" value="Glycogen Phosphorylase B"/>
    <property type="match status" value="1"/>
</dbReference>
<protein>
    <submittedName>
        <fullName evidence="2">UDP-glycosyltransferase</fullName>
    </submittedName>
</protein>
<dbReference type="AlphaFoldDB" id="A0A392RVW7"/>
<dbReference type="PANTHER" id="PTHR48046:SF6">
    <property type="entry name" value="GLYCOSYLTRANSFERASE"/>
    <property type="match status" value="1"/>
</dbReference>
<sequence>GIPIIAWPLFAEQKMNAVLLSDGIKVAIRPKGNENGLVEREEIGEVVTRVIEANEGRELGERMKEMKNSAYETLQEGLSIETLVKLVVRF</sequence>
<proteinExistence type="predicted"/>
<dbReference type="GO" id="GO:0016757">
    <property type="term" value="F:glycosyltransferase activity"/>
    <property type="evidence" value="ECO:0007669"/>
    <property type="project" value="UniProtKB-KW"/>
</dbReference>